<evidence type="ECO:0008006" key="4">
    <source>
        <dbReference type="Google" id="ProtNLM"/>
    </source>
</evidence>
<reference evidence="2" key="2">
    <citation type="journal article" date="2021" name="Data Brief">
        <title>Draft genome sequence data of the facultative, thermophilic, xylanolytic bacterium Paenibacillus sp. strain DA-C8.</title>
        <authorList>
            <person name="Chhe C."/>
            <person name="Uke A."/>
            <person name="Baramee S."/>
            <person name="Ungkulpasvich U."/>
            <person name="Tachaapaikoon C."/>
            <person name="Pason P."/>
            <person name="Waeonukul R."/>
            <person name="Ratanakhanokchai K."/>
            <person name="Kosugi A."/>
        </authorList>
    </citation>
    <scope>NUCLEOTIDE SEQUENCE</scope>
    <source>
        <strain evidence="2">DA-C8</strain>
    </source>
</reference>
<keyword evidence="1" id="KW-0732">Signal</keyword>
<protein>
    <recommendedName>
        <fullName evidence="4">Lipoprotein</fullName>
    </recommendedName>
</protein>
<dbReference type="EMBL" id="BMAQ01000022">
    <property type="protein sequence ID" value="GFR38675.1"/>
    <property type="molecule type" value="Genomic_DNA"/>
</dbReference>
<dbReference type="PROSITE" id="PS51257">
    <property type="entry name" value="PROKAR_LIPOPROTEIN"/>
    <property type="match status" value="1"/>
</dbReference>
<sequence>MLLRKTLTFATAVLLILGLFLAGCGNQAANQKTAQEILTEAFKKSAEVTSSKYEGSMKLNLQLPDSALDSPEAAMVLNMLNSAELTFRGTSQIDPMMAELFLTARITGDTEIAINMSMLITEEKMWIKIPNTPFLPLPDELVDKYVELDFAELGAMAGEEFTFDPEQQARYQQLGSEIAEIFFGAFEDDQFFTAVSKEDAGLPSDVDADQVVKFELTNENLRPFFEAVIEVLPGMLDKLAEIDEFDLAQAEIDDLKAQLEADKDEIFADWDQVEETLNINDLTVITAVNKEGFVTYTDVKANIDITADGETGTFGFDIKMKQSEINKNPSFEISEPSADDVIPLEDLMNMFMGF</sequence>
<evidence type="ECO:0000256" key="1">
    <source>
        <dbReference type="SAM" id="SignalP"/>
    </source>
</evidence>
<comment type="caution">
    <text evidence="2">The sequence shown here is derived from an EMBL/GenBank/DDBJ whole genome shotgun (WGS) entry which is preliminary data.</text>
</comment>
<dbReference type="Proteomes" id="UP000654993">
    <property type="component" value="Unassembled WGS sequence"/>
</dbReference>
<feature type="signal peptide" evidence="1">
    <location>
        <begin position="1"/>
        <end position="28"/>
    </location>
</feature>
<evidence type="ECO:0000313" key="2">
    <source>
        <dbReference type="EMBL" id="GFR38675.1"/>
    </source>
</evidence>
<organism evidence="2 3">
    <name type="scientific">Insulibacter thermoxylanivorax</name>
    <dbReference type="NCBI Taxonomy" id="2749268"/>
    <lineage>
        <taxon>Bacteria</taxon>
        <taxon>Bacillati</taxon>
        <taxon>Bacillota</taxon>
        <taxon>Bacilli</taxon>
        <taxon>Bacillales</taxon>
        <taxon>Paenibacillaceae</taxon>
        <taxon>Insulibacter</taxon>
    </lineage>
</organism>
<feature type="chain" id="PRO_5037563851" description="Lipoprotein" evidence="1">
    <location>
        <begin position="29"/>
        <end position="354"/>
    </location>
</feature>
<name>A0A916VHW4_9BACL</name>
<dbReference type="AlphaFoldDB" id="A0A916VHW4"/>
<reference evidence="2" key="1">
    <citation type="submission" date="2020-08" db="EMBL/GenBank/DDBJ databases">
        <authorList>
            <person name="Uke A."/>
            <person name="Chhe C."/>
            <person name="Baramee S."/>
            <person name="Kosugi A."/>
        </authorList>
    </citation>
    <scope>NUCLEOTIDE SEQUENCE</scope>
    <source>
        <strain evidence="2">DA-C8</strain>
    </source>
</reference>
<evidence type="ECO:0000313" key="3">
    <source>
        <dbReference type="Proteomes" id="UP000654993"/>
    </source>
</evidence>
<accession>A0A916VHW4</accession>
<keyword evidence="3" id="KW-1185">Reference proteome</keyword>
<proteinExistence type="predicted"/>
<gene>
    <name evidence="2" type="ORF">PRECH8_19710</name>
</gene>